<proteinExistence type="predicted"/>
<reference evidence="3" key="1">
    <citation type="submission" date="2025-08" db="UniProtKB">
        <authorList>
            <consortium name="RefSeq"/>
        </authorList>
    </citation>
    <scope>IDENTIFICATION</scope>
    <source>
        <strain evidence="3">Ishihara</strain>
        <tissue evidence="3">Whole body</tissue>
    </source>
</reference>
<dbReference type="InterPro" id="IPR000477">
    <property type="entry name" value="RT_dom"/>
</dbReference>
<dbReference type="RefSeq" id="XP_022827884.1">
    <property type="nucleotide sequence ID" value="XM_022972116.1"/>
</dbReference>
<dbReference type="InterPro" id="IPR043502">
    <property type="entry name" value="DNA/RNA_pol_sf"/>
</dbReference>
<organism evidence="2 3">
    <name type="scientific">Spodoptera litura</name>
    <name type="common">Asian cotton leafworm</name>
    <dbReference type="NCBI Taxonomy" id="69820"/>
    <lineage>
        <taxon>Eukaryota</taxon>
        <taxon>Metazoa</taxon>
        <taxon>Ecdysozoa</taxon>
        <taxon>Arthropoda</taxon>
        <taxon>Hexapoda</taxon>
        <taxon>Insecta</taxon>
        <taxon>Pterygota</taxon>
        <taxon>Neoptera</taxon>
        <taxon>Endopterygota</taxon>
        <taxon>Lepidoptera</taxon>
        <taxon>Glossata</taxon>
        <taxon>Ditrysia</taxon>
        <taxon>Noctuoidea</taxon>
        <taxon>Noctuidae</taxon>
        <taxon>Amphipyrinae</taxon>
        <taxon>Spodoptera</taxon>
    </lineage>
</organism>
<dbReference type="PROSITE" id="PS50878">
    <property type="entry name" value="RT_POL"/>
    <property type="match status" value="1"/>
</dbReference>
<dbReference type="SUPFAM" id="SSF56672">
    <property type="entry name" value="DNA/RNA polymerases"/>
    <property type="match status" value="1"/>
</dbReference>
<feature type="domain" description="Reverse transcriptase" evidence="1">
    <location>
        <begin position="331"/>
        <end position="479"/>
    </location>
</feature>
<name>A0A9J7EGH3_SPOLT</name>
<protein>
    <submittedName>
        <fullName evidence="3">Uncharacterized protein LOC111357424</fullName>
    </submittedName>
</protein>
<evidence type="ECO:0000259" key="1">
    <source>
        <dbReference type="PROSITE" id="PS50878"/>
    </source>
</evidence>
<dbReference type="Proteomes" id="UP000301870">
    <property type="component" value="Chromosome 2"/>
</dbReference>
<dbReference type="AlphaFoldDB" id="A0A9J7EGH3"/>
<keyword evidence="2" id="KW-1185">Reference proteome</keyword>
<dbReference type="PANTHER" id="PTHR47510:SF3">
    <property type="entry name" value="ENDO_EXONUCLEASE_PHOSPHATASE DOMAIN-CONTAINING PROTEIN"/>
    <property type="match status" value="1"/>
</dbReference>
<dbReference type="InterPro" id="IPR036691">
    <property type="entry name" value="Endo/exonu/phosph_ase_sf"/>
</dbReference>
<dbReference type="KEGG" id="sliu:111357424"/>
<sequence length="479" mass="54433">MYEHLVIMGDFNTDLLTHSPRSRKLLHLVESTSLHILPLQPTHHNTVADDTWLDLILTSNPSLVSCHGQHDAPAFSHHDLIYLSYILKPPKAKPRVLYRRCFGKVDNEKLLEDASRIDWEPLMEATTVDDKIDIFNKAVINLYDHHAPVKRIRLKRAPAPWMTRGIQAAMRRRDRAFRKHKRDRTEENWTAYKTARNRCNQMVRNAKRRHILNNISSSSPADIWKFLRTLGIGKPQPANLPSSIGLDELNNHFSTVSSLDHLTKRNTLSSISSLPRPGVENFCFIPVQSEEIRKTILSIKSKAVGCDSISRDMITSILVYLLPAITHIVNYSLYSGVFPSLWRKAFVRPLPKVSNPSLPTHFRPISILPFLSKVLEACVHKQLSRFVYGNSLISPLQSGFRPGHSTVSSLLKVTGDIRAGIEDTKVTVLVLVDFSNAFNMVSHDLLLAILSHLAISDKTLDWFSSYLRGQLEYWQVIPA</sequence>
<evidence type="ECO:0000313" key="3">
    <source>
        <dbReference type="RefSeq" id="XP_022827884.1"/>
    </source>
</evidence>
<accession>A0A9J7EGH3</accession>
<dbReference type="Pfam" id="PF00078">
    <property type="entry name" value="RVT_1"/>
    <property type="match status" value="1"/>
</dbReference>
<dbReference type="OrthoDB" id="5953030at2759"/>
<evidence type="ECO:0000313" key="2">
    <source>
        <dbReference type="Proteomes" id="UP000301870"/>
    </source>
</evidence>
<dbReference type="GO" id="GO:0071897">
    <property type="term" value="P:DNA biosynthetic process"/>
    <property type="evidence" value="ECO:0007669"/>
    <property type="project" value="UniProtKB-ARBA"/>
</dbReference>
<gene>
    <name evidence="3" type="primary">LOC111357424</name>
</gene>
<dbReference type="PANTHER" id="PTHR47510">
    <property type="entry name" value="REVERSE TRANSCRIPTASE DOMAIN-CONTAINING PROTEIN"/>
    <property type="match status" value="1"/>
</dbReference>
<dbReference type="SUPFAM" id="SSF56219">
    <property type="entry name" value="DNase I-like"/>
    <property type="match status" value="1"/>
</dbReference>
<dbReference type="Gene3D" id="3.60.10.10">
    <property type="entry name" value="Endonuclease/exonuclease/phosphatase"/>
    <property type="match status" value="1"/>
</dbReference>
<dbReference type="GeneID" id="111357424"/>